<dbReference type="EMBL" id="JAKGCU010000032">
    <property type="protein sequence ID" value="MCF3941114.1"/>
    <property type="molecule type" value="Genomic_DNA"/>
</dbReference>
<feature type="transmembrane region" description="Helical" evidence="1">
    <location>
        <begin position="51"/>
        <end position="74"/>
    </location>
</feature>
<organism evidence="2 3">
    <name type="scientific">Gordonia tangerina</name>
    <dbReference type="NCBI Taxonomy" id="2911060"/>
    <lineage>
        <taxon>Bacteria</taxon>
        <taxon>Bacillati</taxon>
        <taxon>Actinomycetota</taxon>
        <taxon>Actinomycetes</taxon>
        <taxon>Mycobacteriales</taxon>
        <taxon>Gordoniaceae</taxon>
        <taxon>Gordonia</taxon>
    </lineage>
</organism>
<comment type="caution">
    <text evidence="2">The sequence shown here is derived from an EMBL/GenBank/DDBJ whole genome shotgun (WGS) entry which is preliminary data.</text>
</comment>
<protein>
    <recommendedName>
        <fullName evidence="4">ABC transporter permease</fullName>
    </recommendedName>
</protein>
<evidence type="ECO:0000313" key="2">
    <source>
        <dbReference type="EMBL" id="MCF3941114.1"/>
    </source>
</evidence>
<evidence type="ECO:0008006" key="4">
    <source>
        <dbReference type="Google" id="ProtNLM"/>
    </source>
</evidence>
<accession>A0ABS9DS88</accession>
<keyword evidence="1" id="KW-0812">Transmembrane</keyword>
<feature type="transmembrane region" description="Helical" evidence="1">
    <location>
        <begin position="156"/>
        <end position="178"/>
    </location>
</feature>
<name>A0ABS9DS88_9ACTN</name>
<keyword evidence="1" id="KW-1133">Transmembrane helix</keyword>
<dbReference type="RefSeq" id="WP_235725978.1">
    <property type="nucleotide sequence ID" value="NZ_JAKGCU010000032.1"/>
</dbReference>
<evidence type="ECO:0000256" key="1">
    <source>
        <dbReference type="SAM" id="Phobius"/>
    </source>
</evidence>
<feature type="transmembrane region" description="Helical" evidence="1">
    <location>
        <begin position="184"/>
        <end position="204"/>
    </location>
</feature>
<keyword evidence="1" id="KW-0472">Membrane</keyword>
<gene>
    <name evidence="2" type="ORF">L1892_22345</name>
</gene>
<feature type="transmembrane region" description="Helical" evidence="1">
    <location>
        <begin position="86"/>
        <end position="110"/>
    </location>
</feature>
<evidence type="ECO:0000313" key="3">
    <source>
        <dbReference type="Proteomes" id="UP001108089"/>
    </source>
</evidence>
<feature type="transmembrane region" description="Helical" evidence="1">
    <location>
        <begin position="122"/>
        <end position="144"/>
    </location>
</feature>
<dbReference type="Proteomes" id="UP001108089">
    <property type="component" value="Unassembled WGS sequence"/>
</dbReference>
<reference evidence="2" key="1">
    <citation type="submission" date="2022-01" db="EMBL/GenBank/DDBJ databases">
        <title>Gordonia xiamenensis sp. nov., isolated from surface seawater in Xiamen.</title>
        <authorList>
            <person name="He Y.F."/>
        </authorList>
    </citation>
    <scope>NUCLEOTIDE SEQUENCE</scope>
    <source>
        <strain evidence="2">GW1C4-4</strain>
    </source>
</reference>
<proteinExistence type="predicted"/>
<keyword evidence="3" id="KW-1185">Reference proteome</keyword>
<sequence>MGRLCVTLMFAGSVIALLAAALFQGIMTPGDGSYMAISSFGGGRVALSEPMRYLAVAAAGAVVGAVTAGMLYAAGARVDPQRRIGTTVVAGLLGSAVGVAPVLLAVALMVDLSDWLSPLVPYAISGAVAYGLAVAAVFLALRAVDDPATSQTVQAVAAVLPVGALLATICGVAGAWALGFATVTSTWIVVIAIVLIVLSATFAAGRAIGLRQVTDN</sequence>